<evidence type="ECO:0000313" key="3">
    <source>
        <dbReference type="WBParaSite" id="NBR_0002207101-mRNA-1"/>
    </source>
</evidence>
<dbReference type="STRING" id="27835.A0A0N4YXU9"/>
<name>A0A0N4YXU9_NIPBR</name>
<reference evidence="3" key="1">
    <citation type="submission" date="2017-02" db="UniProtKB">
        <authorList>
            <consortium name="WormBaseParasite"/>
        </authorList>
    </citation>
    <scope>IDENTIFICATION</scope>
</reference>
<proteinExistence type="predicted"/>
<organism evidence="3">
    <name type="scientific">Nippostrongylus brasiliensis</name>
    <name type="common">Rat hookworm</name>
    <dbReference type="NCBI Taxonomy" id="27835"/>
    <lineage>
        <taxon>Eukaryota</taxon>
        <taxon>Metazoa</taxon>
        <taxon>Ecdysozoa</taxon>
        <taxon>Nematoda</taxon>
        <taxon>Chromadorea</taxon>
        <taxon>Rhabditida</taxon>
        <taxon>Rhabditina</taxon>
        <taxon>Rhabditomorpha</taxon>
        <taxon>Strongyloidea</taxon>
        <taxon>Heligmosomidae</taxon>
        <taxon>Nippostrongylus</taxon>
    </lineage>
</organism>
<sequence>MSNESSNCRSIQYVLPDVYRADASPYEIPLDVLIPEDREVLVQPGVVLRFADEAGFTVRGTLIVNGTKSAPVTFEPHNDRWKGIEIINAVAPSSFSHVNVTGSQLGITLRSGIPPSIDNVISVSNEYGFDFQVNAKYSN</sequence>
<evidence type="ECO:0000313" key="2">
    <source>
        <dbReference type="Proteomes" id="UP000271162"/>
    </source>
</evidence>
<protein>
    <submittedName>
        <fullName evidence="3">Galectin</fullName>
    </submittedName>
</protein>
<dbReference type="AlphaFoldDB" id="A0A0N4YXU9"/>
<accession>A0A0N4YXU9</accession>
<reference evidence="1 2" key="2">
    <citation type="submission" date="2018-11" db="EMBL/GenBank/DDBJ databases">
        <authorList>
            <consortium name="Pathogen Informatics"/>
        </authorList>
    </citation>
    <scope>NUCLEOTIDE SEQUENCE [LARGE SCALE GENOMIC DNA]</scope>
</reference>
<evidence type="ECO:0000313" key="1">
    <source>
        <dbReference type="EMBL" id="VDL86642.1"/>
    </source>
</evidence>
<dbReference type="EMBL" id="UYSL01027351">
    <property type="protein sequence ID" value="VDL86642.1"/>
    <property type="molecule type" value="Genomic_DNA"/>
</dbReference>
<keyword evidence="2" id="KW-1185">Reference proteome</keyword>
<gene>
    <name evidence="1" type="ORF">NBR_LOCUS22072</name>
</gene>
<dbReference type="WBParaSite" id="NBR_0002207101-mRNA-1">
    <property type="protein sequence ID" value="NBR_0002207101-mRNA-1"/>
    <property type="gene ID" value="NBR_0002207101"/>
</dbReference>
<dbReference type="Proteomes" id="UP000271162">
    <property type="component" value="Unassembled WGS sequence"/>
</dbReference>